<dbReference type="Gene3D" id="3.40.50.2000">
    <property type="entry name" value="Glycogen Phosphorylase B"/>
    <property type="match status" value="1"/>
</dbReference>
<reference evidence="3" key="1">
    <citation type="submission" date="2022-12" db="EMBL/GenBank/DDBJ databases">
        <authorList>
            <person name="Wang J."/>
        </authorList>
    </citation>
    <scope>NUCLEOTIDE SEQUENCE</scope>
    <source>
        <strain evidence="3">HY-45-18</strain>
    </source>
</reference>
<name>A0ABT4D2N8_9CLOT</name>
<evidence type="ECO:0000259" key="2">
    <source>
        <dbReference type="Pfam" id="PF13524"/>
    </source>
</evidence>
<dbReference type="InterPro" id="IPR055259">
    <property type="entry name" value="YkvP/CgeB_Glyco_trans-like"/>
</dbReference>
<keyword evidence="3" id="KW-0328">Glycosyltransferase</keyword>
<evidence type="ECO:0000259" key="1">
    <source>
        <dbReference type="Pfam" id="PF12996"/>
    </source>
</evidence>
<dbReference type="Proteomes" id="UP001078443">
    <property type="component" value="Unassembled WGS sequence"/>
</dbReference>
<feature type="domain" description="Spore protein YkvP/CgeB glycosyl transferase-like" evidence="2">
    <location>
        <begin position="173"/>
        <end position="319"/>
    </location>
</feature>
<accession>A0ABT4D2N8</accession>
<dbReference type="Pfam" id="PF13524">
    <property type="entry name" value="Glyco_trans_1_2"/>
    <property type="match status" value="1"/>
</dbReference>
<evidence type="ECO:0000313" key="3">
    <source>
        <dbReference type="EMBL" id="MCY6485382.1"/>
    </source>
</evidence>
<dbReference type="InterPro" id="IPR024542">
    <property type="entry name" value="YkvP_N"/>
</dbReference>
<dbReference type="RefSeq" id="WP_268041708.1">
    <property type="nucleotide sequence ID" value="NZ_JAPQER010000007.1"/>
</dbReference>
<gene>
    <name evidence="3" type="ORF">OW763_13680</name>
</gene>
<evidence type="ECO:0000313" key="4">
    <source>
        <dbReference type="Proteomes" id="UP001078443"/>
    </source>
</evidence>
<organism evidence="3 4">
    <name type="scientific">Clostridium aestuarii</name>
    <dbReference type="NCBI Taxonomy" id="338193"/>
    <lineage>
        <taxon>Bacteria</taxon>
        <taxon>Bacillati</taxon>
        <taxon>Bacillota</taxon>
        <taxon>Clostridia</taxon>
        <taxon>Eubacteriales</taxon>
        <taxon>Clostridiaceae</taxon>
        <taxon>Clostridium</taxon>
    </lineage>
</organism>
<dbReference type="Pfam" id="PF12996">
    <property type="entry name" value="DUF3880"/>
    <property type="match status" value="1"/>
</dbReference>
<sequence>MRILFLESHPRWIYGLPNGFLDAGHEVKFLNSLAKKNIPKILSEFNPNLVVSMGWTPQNNDKKFQVIRRYIKTLNIPYIYWATEDPGYTHMFTLPFIQRTQPEFVFTICHERIKYYKKLGIKAGHLDFGYHESIHCPLKCESMYKSSIAVVANAYPNFLKKHPDHFRLKSIKTLIEPILKEKIHIDFWGNDWDKMNSILEYDIPKECIRGYIPYTETNKVYSSADIIIGIQNQYNHPQLCQRTYEVLGSEGFLLTSDTPAVKHLFKPGQDLIVSSSPEDTIKLVRYYLERPEERDKIRINGKKTVAKHSYKHRAKYIIDTLKKEGIIPQNIK</sequence>
<feature type="domain" description="Spore protein YkvP N-terminal" evidence="1">
    <location>
        <begin position="3"/>
        <end position="109"/>
    </location>
</feature>
<proteinExistence type="predicted"/>
<dbReference type="EC" id="2.4.-.-" evidence="3"/>
<dbReference type="EMBL" id="JAPQER010000007">
    <property type="protein sequence ID" value="MCY6485382.1"/>
    <property type="molecule type" value="Genomic_DNA"/>
</dbReference>
<dbReference type="SUPFAM" id="SSF53756">
    <property type="entry name" value="UDP-Glycosyltransferase/glycogen phosphorylase"/>
    <property type="match status" value="1"/>
</dbReference>
<comment type="caution">
    <text evidence="3">The sequence shown here is derived from an EMBL/GenBank/DDBJ whole genome shotgun (WGS) entry which is preliminary data.</text>
</comment>
<dbReference type="GO" id="GO:0016757">
    <property type="term" value="F:glycosyltransferase activity"/>
    <property type="evidence" value="ECO:0007669"/>
    <property type="project" value="UniProtKB-KW"/>
</dbReference>
<protein>
    <submittedName>
        <fullName evidence="3">Glycosyltransferase</fullName>
        <ecNumber evidence="3">2.4.-.-</ecNumber>
    </submittedName>
</protein>
<keyword evidence="3" id="KW-0808">Transferase</keyword>
<keyword evidence="4" id="KW-1185">Reference proteome</keyword>